<evidence type="ECO:0000256" key="2">
    <source>
        <dbReference type="ARBA" id="ARBA00022737"/>
    </source>
</evidence>
<organism evidence="5 6">
    <name type="scientific">Setaria digitata</name>
    <dbReference type="NCBI Taxonomy" id="48799"/>
    <lineage>
        <taxon>Eukaryota</taxon>
        <taxon>Metazoa</taxon>
        <taxon>Ecdysozoa</taxon>
        <taxon>Nematoda</taxon>
        <taxon>Chromadorea</taxon>
        <taxon>Rhabditida</taxon>
        <taxon>Spirurina</taxon>
        <taxon>Spiruromorpha</taxon>
        <taxon>Filarioidea</taxon>
        <taxon>Setariidae</taxon>
        <taxon>Setaria</taxon>
    </lineage>
</organism>
<dbReference type="Pfam" id="PF23598">
    <property type="entry name" value="LRR_14"/>
    <property type="match status" value="1"/>
</dbReference>
<dbReference type="SMART" id="SM00369">
    <property type="entry name" value="LRR_TYP"/>
    <property type="match status" value="6"/>
</dbReference>
<keyword evidence="5" id="KW-1185">Reference proteome</keyword>
<evidence type="ECO:0000313" key="5">
    <source>
        <dbReference type="Proteomes" id="UP000887581"/>
    </source>
</evidence>
<feature type="compositionally biased region" description="Basic and acidic residues" evidence="3">
    <location>
        <begin position="50"/>
        <end position="97"/>
    </location>
</feature>
<dbReference type="Gene3D" id="3.80.10.10">
    <property type="entry name" value="Ribonuclease Inhibitor"/>
    <property type="match status" value="1"/>
</dbReference>
<keyword evidence="1" id="KW-0433">Leucine-rich repeat</keyword>
<dbReference type="GO" id="GO:0005737">
    <property type="term" value="C:cytoplasm"/>
    <property type="evidence" value="ECO:0007669"/>
    <property type="project" value="TreeGrafter"/>
</dbReference>
<feature type="region of interest" description="Disordered" evidence="3">
    <location>
        <begin position="22"/>
        <end position="108"/>
    </location>
</feature>
<sequence length="732" mass="83673">MEEVERWSEAFNQVIRRHGHGHMHNGWHDHDSHGSHNRLHNHDHHHHDHSGHGDYSGHGHEYANYDKRWPSSHVHHGEGSKHRHNYEHGQHNEENSRRQGYHNHGNGQEYYYIHGNYARKKRQNIPYSHSHGSGETQLNRAAGDGGWHGKRDMNNDDQVVLFHGLSPTTHFPHTTEAVKCENKEEKIRRIESKASDEDHVKVFRREDILFLGTFRTPLHLSLLGCELPFGFTENNMSENAILLEWPELKRVIAENRCEFSLNSLPSGVRNPDINNEQLQNMIFASNTPLNYVELTRLELSVLHASVGKASRLKKLILHSNALEYIPEEIGDLKELQFLDLSTNKLESLPESIGSLPHLSTLLLAHNKISLLPDMSGMVSLQHLDVSHNQLTEFPTSFPNHSKLQTLALNSNRIKTLPSELDSLNDNLKIVNLSDNEIVDLPVIFCNSNKIKTLELANNRFSDNRFKKLTEDPRHKTSALVEYLKRKTSKTSKKDKNGKESEVNPDKGDVGRNEYVSFGPVITVNYGMNSILIERSKEALEIRPYIICCVLKDCLLNAEKIKQLLNIQITPIHRRNKISGRELVSDLVNEAEMVRKNEKRNVVSNIHKYIYLIQKLPLYPCLMDSNGLIVSLPPITNCEETKLDEDTRDILVEVTSTVTESTCIKVMDTFINEIITRGCLTNLVIEQVKVTQHTGELLAAYPGKNDLRLLKCTVRRELIVDSSNACKMSKIEI</sequence>
<dbReference type="Gene3D" id="3.50.40.10">
    <property type="entry name" value="Phenylalanyl-trna Synthetase, Chain B, domain 3"/>
    <property type="match status" value="1"/>
</dbReference>
<dbReference type="AlphaFoldDB" id="A0A915PIL4"/>
<proteinExistence type="predicted"/>
<protein>
    <submittedName>
        <fullName evidence="6">B3/B4 tRNA-binding domain-containing protein</fullName>
    </submittedName>
</protein>
<keyword evidence="2" id="KW-0677">Repeat</keyword>
<feature type="compositionally biased region" description="Basic and acidic residues" evidence="3">
    <location>
        <begin position="491"/>
        <end position="508"/>
    </location>
</feature>
<dbReference type="InterPro" id="IPR032675">
    <property type="entry name" value="LRR_dom_sf"/>
</dbReference>
<evidence type="ECO:0000256" key="3">
    <source>
        <dbReference type="SAM" id="MobiDB-lite"/>
    </source>
</evidence>
<feature type="domain" description="Disease resistance R13L4/SHOC-2-like LRR" evidence="4">
    <location>
        <begin position="305"/>
        <end position="387"/>
    </location>
</feature>
<dbReference type="InterPro" id="IPR020825">
    <property type="entry name" value="Phe-tRNA_synthase-like_B3/B4"/>
</dbReference>
<dbReference type="PANTHER" id="PTHR48051:SF1">
    <property type="entry name" value="RAS SUPPRESSOR PROTEIN 1"/>
    <property type="match status" value="1"/>
</dbReference>
<reference evidence="6" key="1">
    <citation type="submission" date="2022-11" db="UniProtKB">
        <authorList>
            <consortium name="WormBaseParasite"/>
        </authorList>
    </citation>
    <scope>IDENTIFICATION</scope>
</reference>
<dbReference type="SMART" id="SM00364">
    <property type="entry name" value="LRR_BAC"/>
    <property type="match status" value="5"/>
</dbReference>
<dbReference type="Proteomes" id="UP000887581">
    <property type="component" value="Unplaced"/>
</dbReference>
<evidence type="ECO:0000259" key="4">
    <source>
        <dbReference type="Pfam" id="PF23598"/>
    </source>
</evidence>
<dbReference type="InterPro" id="IPR050216">
    <property type="entry name" value="LRR_domain-containing"/>
</dbReference>
<dbReference type="SUPFAM" id="SSF52058">
    <property type="entry name" value="L domain-like"/>
    <property type="match status" value="1"/>
</dbReference>
<evidence type="ECO:0000256" key="1">
    <source>
        <dbReference type="ARBA" id="ARBA00022614"/>
    </source>
</evidence>
<dbReference type="PROSITE" id="PS51450">
    <property type="entry name" value="LRR"/>
    <property type="match status" value="5"/>
</dbReference>
<feature type="region of interest" description="Disordered" evidence="3">
    <location>
        <begin position="485"/>
        <end position="508"/>
    </location>
</feature>
<dbReference type="InterPro" id="IPR055414">
    <property type="entry name" value="LRR_R13L4/SHOC2-like"/>
</dbReference>
<accession>A0A915PIL4</accession>
<feature type="compositionally biased region" description="Basic residues" evidence="3">
    <location>
        <begin position="35"/>
        <end position="49"/>
    </location>
</feature>
<evidence type="ECO:0000313" key="6">
    <source>
        <dbReference type="WBParaSite" id="sdigi.contig1.g96.t1"/>
    </source>
</evidence>
<dbReference type="InterPro" id="IPR003591">
    <property type="entry name" value="Leu-rich_rpt_typical-subtyp"/>
</dbReference>
<dbReference type="WBParaSite" id="sdigi.contig1.g96.t1">
    <property type="protein sequence ID" value="sdigi.contig1.g96.t1"/>
    <property type="gene ID" value="sdigi.contig1.g96"/>
</dbReference>
<dbReference type="PANTHER" id="PTHR48051">
    <property type="match status" value="1"/>
</dbReference>
<dbReference type="InterPro" id="IPR001611">
    <property type="entry name" value="Leu-rich_rpt"/>
</dbReference>
<name>A0A915PIL4_9BILA</name>
<dbReference type="PRINTS" id="PR00019">
    <property type="entry name" value="LEURICHRPT"/>
</dbReference>